<dbReference type="InterPro" id="IPR027417">
    <property type="entry name" value="P-loop_NTPase"/>
</dbReference>
<dbReference type="STRING" id="320497.A0U93_03700"/>
<keyword evidence="3" id="KW-0132">Cell division</keyword>
<keyword evidence="1" id="KW-0547">Nucleotide-binding</keyword>
<dbReference type="InterPro" id="IPR017871">
    <property type="entry name" value="ABC_transporter-like_CS"/>
</dbReference>
<dbReference type="RefSeq" id="WP_077806162.1">
    <property type="nucleotide sequence ID" value="NZ_BJXS01000008.1"/>
</dbReference>
<protein>
    <submittedName>
        <fullName evidence="3">Cell division ATP-binding protein FtsE</fullName>
    </submittedName>
</protein>
<name>A0A1U9KNB8_9PROT</name>
<keyword evidence="2 3" id="KW-0067">ATP-binding</keyword>
<dbReference type="InterPro" id="IPR015854">
    <property type="entry name" value="ABC_transpr_LolD-like"/>
</dbReference>
<keyword evidence="4" id="KW-1185">Reference proteome</keyword>
<dbReference type="PANTHER" id="PTHR24220:SF470">
    <property type="entry name" value="CELL DIVISION ATP-BINDING PROTEIN FTSE"/>
    <property type="match status" value="1"/>
</dbReference>
<gene>
    <name evidence="3" type="ORF">A0U93_03700</name>
</gene>
<dbReference type="PROSITE" id="PS00211">
    <property type="entry name" value="ABC_TRANSPORTER_1"/>
    <property type="match status" value="1"/>
</dbReference>
<dbReference type="Proteomes" id="UP000188604">
    <property type="component" value="Chromosome"/>
</dbReference>
<dbReference type="GO" id="GO:0016887">
    <property type="term" value="F:ATP hydrolysis activity"/>
    <property type="evidence" value="ECO:0007669"/>
    <property type="project" value="InterPro"/>
</dbReference>
<sequence>MIRLTNVSFRHHDAIAHADHALQHLNVTVPQGGFRWLIGPSGAGKSSFLRLLNLSARPTGGMLEILGVDTQTAKRRQLTLLRRRIGMIHQDFRLLPELDALDNIALPLRLHGQTAREARREAQAILGWLELRDRADAFPAQLSGGEQQRIAIGRALIGRPDLLLADEPTNALAEPQARRLLDLFQTLSRRGVTVIVATHNENLLRAYPNAAIALENGRLAELPEMARA</sequence>
<dbReference type="Gene3D" id="3.40.50.300">
    <property type="entry name" value="P-loop containing nucleotide triphosphate hydrolases"/>
    <property type="match status" value="1"/>
</dbReference>
<dbReference type="InterPro" id="IPR003439">
    <property type="entry name" value="ABC_transporter-like_ATP-bd"/>
</dbReference>
<dbReference type="GO" id="GO:0005886">
    <property type="term" value="C:plasma membrane"/>
    <property type="evidence" value="ECO:0007669"/>
    <property type="project" value="TreeGrafter"/>
</dbReference>
<dbReference type="GO" id="GO:0005524">
    <property type="term" value="F:ATP binding"/>
    <property type="evidence" value="ECO:0007669"/>
    <property type="project" value="UniProtKB-KW"/>
</dbReference>
<dbReference type="PROSITE" id="PS50893">
    <property type="entry name" value="ABC_TRANSPORTER_2"/>
    <property type="match status" value="1"/>
</dbReference>
<accession>A0A1U9KNB8</accession>
<dbReference type="OrthoDB" id="9802264at2"/>
<dbReference type="PANTHER" id="PTHR24220">
    <property type="entry name" value="IMPORT ATP-BINDING PROTEIN"/>
    <property type="match status" value="1"/>
</dbReference>
<evidence type="ECO:0000256" key="1">
    <source>
        <dbReference type="ARBA" id="ARBA00022741"/>
    </source>
</evidence>
<reference evidence="3 4" key="1">
    <citation type="submission" date="2016-03" db="EMBL/GenBank/DDBJ databases">
        <title>Acetic acid bacteria sequencing.</title>
        <authorList>
            <person name="Brandt J."/>
            <person name="Jakob F."/>
            <person name="Vogel R.F."/>
        </authorList>
    </citation>
    <scope>NUCLEOTIDE SEQUENCE [LARGE SCALE GENOMIC DNA]</scope>
    <source>
        <strain evidence="3 4">NBRC 101099</strain>
    </source>
</reference>
<dbReference type="Pfam" id="PF00005">
    <property type="entry name" value="ABC_tran"/>
    <property type="match status" value="1"/>
</dbReference>
<dbReference type="SMART" id="SM00382">
    <property type="entry name" value="AAA"/>
    <property type="match status" value="1"/>
</dbReference>
<organism evidence="3 4">
    <name type="scientific">Neoasaia chiangmaiensis</name>
    <dbReference type="NCBI Taxonomy" id="320497"/>
    <lineage>
        <taxon>Bacteria</taxon>
        <taxon>Pseudomonadati</taxon>
        <taxon>Pseudomonadota</taxon>
        <taxon>Alphaproteobacteria</taxon>
        <taxon>Acetobacterales</taxon>
        <taxon>Acetobacteraceae</taxon>
        <taxon>Neoasaia</taxon>
    </lineage>
</organism>
<dbReference type="GO" id="GO:0051301">
    <property type="term" value="P:cell division"/>
    <property type="evidence" value="ECO:0007669"/>
    <property type="project" value="UniProtKB-KW"/>
</dbReference>
<dbReference type="InterPro" id="IPR003593">
    <property type="entry name" value="AAA+_ATPase"/>
</dbReference>
<dbReference type="EMBL" id="CP014691">
    <property type="protein sequence ID" value="AQS87190.1"/>
    <property type="molecule type" value="Genomic_DNA"/>
</dbReference>
<dbReference type="AlphaFoldDB" id="A0A1U9KNB8"/>
<evidence type="ECO:0000313" key="4">
    <source>
        <dbReference type="Proteomes" id="UP000188604"/>
    </source>
</evidence>
<dbReference type="GO" id="GO:0022857">
    <property type="term" value="F:transmembrane transporter activity"/>
    <property type="evidence" value="ECO:0007669"/>
    <property type="project" value="TreeGrafter"/>
</dbReference>
<dbReference type="SUPFAM" id="SSF52540">
    <property type="entry name" value="P-loop containing nucleoside triphosphate hydrolases"/>
    <property type="match status" value="1"/>
</dbReference>
<evidence type="ECO:0000313" key="3">
    <source>
        <dbReference type="EMBL" id="AQS87190.1"/>
    </source>
</evidence>
<dbReference type="KEGG" id="nch:A0U93_03700"/>
<keyword evidence="3" id="KW-0131">Cell cycle</keyword>
<proteinExistence type="predicted"/>
<evidence type="ECO:0000256" key="2">
    <source>
        <dbReference type="ARBA" id="ARBA00022840"/>
    </source>
</evidence>